<dbReference type="KEGG" id="sbat:G4Z16_22625"/>
<organism evidence="2 3">
    <name type="scientific">Streptomyces bathyalis</name>
    <dbReference type="NCBI Taxonomy" id="2710756"/>
    <lineage>
        <taxon>Bacteria</taxon>
        <taxon>Bacillati</taxon>
        <taxon>Actinomycetota</taxon>
        <taxon>Actinomycetes</taxon>
        <taxon>Kitasatosporales</taxon>
        <taxon>Streptomycetaceae</taxon>
        <taxon>Streptomyces</taxon>
    </lineage>
</organism>
<dbReference type="Proteomes" id="UP000595046">
    <property type="component" value="Chromosome"/>
</dbReference>
<dbReference type="EMBL" id="CP048882">
    <property type="protein sequence ID" value="QPP08735.1"/>
    <property type="molecule type" value="Genomic_DNA"/>
</dbReference>
<proteinExistence type="predicted"/>
<protein>
    <submittedName>
        <fullName evidence="2">DUF397 domain-containing protein</fullName>
    </submittedName>
</protein>
<accession>A0A7T1T982</accession>
<reference evidence="3" key="1">
    <citation type="submission" date="2020-02" db="EMBL/GenBank/DDBJ databases">
        <title>Streptomyces sp. ASO4wet.</title>
        <authorList>
            <person name="Risdian C."/>
            <person name="Landwehr W."/>
            <person name="Schupp P."/>
            <person name="Wink J."/>
        </authorList>
    </citation>
    <scope>NUCLEOTIDE SEQUENCE [LARGE SCALE GENOMIC DNA]</scope>
    <source>
        <strain evidence="3">ASO4wet</strain>
    </source>
</reference>
<gene>
    <name evidence="2" type="ORF">G4Z16_22625</name>
</gene>
<dbReference type="RefSeq" id="WP_197352520.1">
    <property type="nucleotide sequence ID" value="NZ_CP048882.1"/>
</dbReference>
<keyword evidence="3" id="KW-1185">Reference proteome</keyword>
<evidence type="ECO:0000313" key="2">
    <source>
        <dbReference type="EMBL" id="QPP08735.1"/>
    </source>
</evidence>
<feature type="domain" description="DUF397" evidence="1">
    <location>
        <begin position="13"/>
        <end position="64"/>
    </location>
</feature>
<evidence type="ECO:0000259" key="1">
    <source>
        <dbReference type="Pfam" id="PF04149"/>
    </source>
</evidence>
<dbReference type="AlphaFoldDB" id="A0A7T1T982"/>
<evidence type="ECO:0000313" key="3">
    <source>
        <dbReference type="Proteomes" id="UP000595046"/>
    </source>
</evidence>
<dbReference type="InterPro" id="IPR007278">
    <property type="entry name" value="DUF397"/>
</dbReference>
<name>A0A7T1T982_9ACTN</name>
<sequence length="68" mass="7193">MTSQPTASDSSNLAWFKSSYSGSNDNDCVEAAATTSTVHVRDSKNSDGPQLAFPADAWSEFVSFAALD</sequence>
<dbReference type="Pfam" id="PF04149">
    <property type="entry name" value="DUF397"/>
    <property type="match status" value="1"/>
</dbReference>